<gene>
    <name evidence="2" type="ORF">QYF61_012363</name>
</gene>
<dbReference type="AlphaFoldDB" id="A0AAN7S9F8"/>
<proteinExistence type="predicted"/>
<accession>A0AAN7S9F8</accession>
<keyword evidence="1" id="KW-0732">Signal</keyword>
<sequence>MLAALWRHFWWWRKVQLQVIHMEAGKQSESEECPCCSLSVKIIRMRNLRKADLCEYRSLSLWFPAVLFGKQRA</sequence>
<feature type="chain" id="PRO_5042830024" evidence="1">
    <location>
        <begin position="18"/>
        <end position="73"/>
    </location>
</feature>
<organism evidence="2 3">
    <name type="scientific">Mycteria americana</name>
    <name type="common">Wood stork</name>
    <dbReference type="NCBI Taxonomy" id="33587"/>
    <lineage>
        <taxon>Eukaryota</taxon>
        <taxon>Metazoa</taxon>
        <taxon>Chordata</taxon>
        <taxon>Craniata</taxon>
        <taxon>Vertebrata</taxon>
        <taxon>Euteleostomi</taxon>
        <taxon>Archelosauria</taxon>
        <taxon>Archosauria</taxon>
        <taxon>Dinosauria</taxon>
        <taxon>Saurischia</taxon>
        <taxon>Theropoda</taxon>
        <taxon>Coelurosauria</taxon>
        <taxon>Aves</taxon>
        <taxon>Neognathae</taxon>
        <taxon>Neoaves</taxon>
        <taxon>Aequornithes</taxon>
        <taxon>Ciconiiformes</taxon>
        <taxon>Ciconiidae</taxon>
        <taxon>Mycteria</taxon>
    </lineage>
</organism>
<name>A0AAN7S9F8_MYCAM</name>
<feature type="signal peptide" evidence="1">
    <location>
        <begin position="1"/>
        <end position="17"/>
    </location>
</feature>
<evidence type="ECO:0000313" key="2">
    <source>
        <dbReference type="EMBL" id="KAK4822288.1"/>
    </source>
</evidence>
<protein>
    <submittedName>
        <fullName evidence="2">Uncharacterized protein</fullName>
    </submittedName>
</protein>
<dbReference type="Proteomes" id="UP001333110">
    <property type="component" value="Unassembled WGS sequence"/>
</dbReference>
<reference evidence="2 3" key="1">
    <citation type="journal article" date="2023" name="J. Hered.">
        <title>Chromosome-level genome of the wood stork (Mycteria americana) provides insight into avian chromosome evolution.</title>
        <authorList>
            <person name="Flamio R. Jr."/>
            <person name="Ramstad K.M."/>
        </authorList>
    </citation>
    <scope>NUCLEOTIDE SEQUENCE [LARGE SCALE GENOMIC DNA]</scope>
    <source>
        <strain evidence="2">JAX WOST 10</strain>
    </source>
</reference>
<dbReference type="EMBL" id="JAUNZN010000004">
    <property type="protein sequence ID" value="KAK4822288.1"/>
    <property type="molecule type" value="Genomic_DNA"/>
</dbReference>
<keyword evidence="3" id="KW-1185">Reference proteome</keyword>
<evidence type="ECO:0000313" key="3">
    <source>
        <dbReference type="Proteomes" id="UP001333110"/>
    </source>
</evidence>
<comment type="caution">
    <text evidence="2">The sequence shown here is derived from an EMBL/GenBank/DDBJ whole genome shotgun (WGS) entry which is preliminary data.</text>
</comment>
<evidence type="ECO:0000256" key="1">
    <source>
        <dbReference type="SAM" id="SignalP"/>
    </source>
</evidence>